<dbReference type="InterPro" id="IPR007138">
    <property type="entry name" value="ABM_dom"/>
</dbReference>
<dbReference type="EMBL" id="SSXH01000028">
    <property type="protein sequence ID" value="THJ75947.1"/>
    <property type="molecule type" value="Genomic_DNA"/>
</dbReference>
<dbReference type="Proteomes" id="UP000305282">
    <property type="component" value="Unassembled WGS sequence"/>
</dbReference>
<feature type="compositionally biased region" description="Basic and acidic residues" evidence="1">
    <location>
        <begin position="137"/>
        <end position="152"/>
    </location>
</feature>
<dbReference type="Gene3D" id="3.30.70.100">
    <property type="match status" value="1"/>
</dbReference>
<evidence type="ECO:0000313" key="3">
    <source>
        <dbReference type="EMBL" id="THJ75947.1"/>
    </source>
</evidence>
<protein>
    <submittedName>
        <fullName evidence="3">Peptidoglycan-binding protein</fullName>
    </submittedName>
</protein>
<evidence type="ECO:0000313" key="4">
    <source>
        <dbReference type="Proteomes" id="UP000305282"/>
    </source>
</evidence>
<keyword evidence="4" id="KW-1185">Reference proteome</keyword>
<feature type="domain" description="ABM" evidence="2">
    <location>
        <begin position="19"/>
        <end position="79"/>
    </location>
</feature>
<dbReference type="AlphaFoldDB" id="A0A4S5ETT3"/>
<evidence type="ECO:0000259" key="2">
    <source>
        <dbReference type="Pfam" id="PF03992"/>
    </source>
</evidence>
<proteinExistence type="predicted"/>
<dbReference type="OrthoDB" id="5193042at2"/>
<gene>
    <name evidence="3" type="ORF">E7Y31_02545</name>
</gene>
<accession>A0A4S5ETT3</accession>
<name>A0A4S5ETT3_9ACTN</name>
<comment type="caution">
    <text evidence="3">The sequence shown here is derived from an EMBL/GenBank/DDBJ whole genome shotgun (WGS) entry which is preliminary data.</text>
</comment>
<dbReference type="SUPFAM" id="SSF54909">
    <property type="entry name" value="Dimeric alpha+beta barrel"/>
    <property type="match status" value="1"/>
</dbReference>
<feature type="region of interest" description="Disordered" evidence="1">
    <location>
        <begin position="121"/>
        <end position="161"/>
    </location>
</feature>
<organism evidence="3 4">
    <name type="scientific">Candidatus Frankia alpina</name>
    <dbReference type="NCBI Taxonomy" id="2699483"/>
    <lineage>
        <taxon>Bacteria</taxon>
        <taxon>Bacillati</taxon>
        <taxon>Actinomycetota</taxon>
        <taxon>Actinomycetes</taxon>
        <taxon>Frankiales</taxon>
        <taxon>Frankiaceae</taxon>
        <taxon>Frankia</taxon>
    </lineage>
</organism>
<evidence type="ECO:0000256" key="1">
    <source>
        <dbReference type="SAM" id="MobiDB-lite"/>
    </source>
</evidence>
<reference evidence="3 4" key="1">
    <citation type="submission" date="2019-04" db="EMBL/GenBank/DDBJ databases">
        <title>Draft genome sequences for three unisolated Alnus-infective Frankia Sp+ strains, AgTrS, AiOr and AvVan, the first sequenced Frankia strains able to sporulate in-planta.</title>
        <authorList>
            <person name="Bethencourt L."/>
            <person name="Vautrin F."/>
            <person name="Taib N."/>
            <person name="Dubost A."/>
            <person name="Castro-Garcia L."/>
            <person name="Imbaud O."/>
            <person name="Abrouk D."/>
            <person name="Fournier P."/>
            <person name="Briolay J."/>
            <person name="Nguyen A."/>
            <person name="Normand P."/>
            <person name="Fernandez M.P."/>
            <person name="Brochier-Armanet C."/>
            <person name="Herrera-Belaroussi A."/>
        </authorList>
    </citation>
    <scope>NUCLEOTIDE SEQUENCE [LARGE SCALE GENOMIC DNA]</scope>
    <source>
        <strain evidence="3 4">AvVan</strain>
    </source>
</reference>
<dbReference type="InterPro" id="IPR011008">
    <property type="entry name" value="Dimeric_a/b-barrel"/>
</dbReference>
<dbReference type="Pfam" id="PF03992">
    <property type="entry name" value="ABM"/>
    <property type="match status" value="1"/>
</dbReference>
<sequence length="161" mass="16025">MPADADADAGWAAAGCGAPVVAEIRFAVPGAAAAGFPAAARAALGALARAGGFRSGRLARALDEPASWLLTTEWDGPGPWRRALSAFEVRYALTPLLAHAVDVPGAFEVLAAVDPPVARGAGGGRPGVGPTEAGDGDVDHLARTYRSDRAADADTAAPGSS</sequence>